<evidence type="ECO:0000313" key="11">
    <source>
        <dbReference type="EMBL" id="KAJ8474443.1"/>
    </source>
</evidence>
<dbReference type="GO" id="GO:0006357">
    <property type="term" value="P:regulation of transcription by RNA polymerase II"/>
    <property type="evidence" value="ECO:0007669"/>
    <property type="project" value="InterPro"/>
</dbReference>
<accession>A0AAD7TQL3</accession>
<evidence type="ECO:0000256" key="9">
    <source>
        <dbReference type="SAM" id="Coils"/>
    </source>
</evidence>
<evidence type="ECO:0000256" key="8">
    <source>
        <dbReference type="RuleBase" id="RU364141"/>
    </source>
</evidence>
<dbReference type="GO" id="GO:0016592">
    <property type="term" value="C:mediator complex"/>
    <property type="evidence" value="ECO:0007669"/>
    <property type="project" value="InterPro"/>
</dbReference>
<feature type="compositionally biased region" description="Polar residues" evidence="10">
    <location>
        <begin position="27"/>
        <end position="52"/>
    </location>
</feature>
<evidence type="ECO:0000256" key="10">
    <source>
        <dbReference type="SAM" id="MobiDB-lite"/>
    </source>
</evidence>
<comment type="subunit">
    <text evidence="8">Component of the Mediator complex.</text>
</comment>
<feature type="region of interest" description="Disordered" evidence="10">
    <location>
        <begin position="1"/>
        <end position="52"/>
    </location>
</feature>
<evidence type="ECO:0000256" key="6">
    <source>
        <dbReference type="ARBA" id="ARBA00023242"/>
    </source>
</evidence>
<dbReference type="Proteomes" id="UP001215151">
    <property type="component" value="Unassembled WGS sequence"/>
</dbReference>
<dbReference type="GO" id="GO:0070847">
    <property type="term" value="C:core mediator complex"/>
    <property type="evidence" value="ECO:0007669"/>
    <property type="project" value="TreeGrafter"/>
</dbReference>
<feature type="coiled-coil region" evidence="9">
    <location>
        <begin position="105"/>
        <end position="164"/>
    </location>
</feature>
<dbReference type="EMBL" id="JAPEVG010000188">
    <property type="protein sequence ID" value="KAJ8474443.1"/>
    <property type="molecule type" value="Genomic_DNA"/>
</dbReference>
<keyword evidence="9" id="KW-0175">Coiled coil</keyword>
<sequence length="278" mass="30569">MSYSTFAGPSSQPSLQSTQSALSQSTFGGPSQPYASQQSLQQPTDMNNIGPLASQSMSEILLEPLGRLQTLSQTLFQSLGPPQSRPPPPPSVSDLLAVDAQLATAVRLAQTHQVKQRRIEQLKEEVLELDRRWRDIVRTLDEGRRELDALIREGEERIKAIEEAKAAAIPYPELLAYAQSLSAFTSAPPNMPDLAPGQPPPPLFFPPFPNEEKMRRGHMNDEAPLGILGETHSVGKPPTVSPKVELPAHMAANPYRPDFRPPQQQGFVDFDLDLNPDL</sequence>
<dbReference type="PANTHER" id="PTHR13208">
    <property type="entry name" value="MEDIATOR OF RNA POLYMERASE II TRANSCRIPTION SUBUNIT 4"/>
    <property type="match status" value="1"/>
</dbReference>
<keyword evidence="4 8" id="KW-0805">Transcription regulation</keyword>
<dbReference type="Pfam" id="PF10018">
    <property type="entry name" value="Med4"/>
    <property type="match status" value="1"/>
</dbReference>
<comment type="subcellular location">
    <subcellularLocation>
        <location evidence="1 8">Nucleus</location>
    </subcellularLocation>
</comment>
<keyword evidence="5 8" id="KW-0804">Transcription</keyword>
<keyword evidence="12" id="KW-1185">Reference proteome</keyword>
<comment type="caution">
    <text evidence="11">The sequence shown here is derived from an EMBL/GenBank/DDBJ whole genome shotgun (WGS) entry which is preliminary data.</text>
</comment>
<evidence type="ECO:0000256" key="5">
    <source>
        <dbReference type="ARBA" id="ARBA00023163"/>
    </source>
</evidence>
<evidence type="ECO:0000256" key="3">
    <source>
        <dbReference type="ARBA" id="ARBA00020629"/>
    </source>
</evidence>
<evidence type="ECO:0000256" key="1">
    <source>
        <dbReference type="ARBA" id="ARBA00004123"/>
    </source>
</evidence>
<evidence type="ECO:0000313" key="12">
    <source>
        <dbReference type="Proteomes" id="UP001215151"/>
    </source>
</evidence>
<evidence type="ECO:0000256" key="7">
    <source>
        <dbReference type="ARBA" id="ARBA00031257"/>
    </source>
</evidence>
<organism evidence="11 12">
    <name type="scientific">Trametes cubensis</name>
    <dbReference type="NCBI Taxonomy" id="1111947"/>
    <lineage>
        <taxon>Eukaryota</taxon>
        <taxon>Fungi</taxon>
        <taxon>Dikarya</taxon>
        <taxon>Basidiomycota</taxon>
        <taxon>Agaricomycotina</taxon>
        <taxon>Agaricomycetes</taxon>
        <taxon>Polyporales</taxon>
        <taxon>Polyporaceae</taxon>
        <taxon>Trametes</taxon>
    </lineage>
</organism>
<keyword evidence="6 8" id="KW-0539">Nucleus</keyword>
<feature type="region of interest" description="Disordered" evidence="10">
    <location>
        <begin position="248"/>
        <end position="278"/>
    </location>
</feature>
<evidence type="ECO:0000256" key="4">
    <source>
        <dbReference type="ARBA" id="ARBA00023015"/>
    </source>
</evidence>
<feature type="compositionally biased region" description="Low complexity" evidence="10">
    <location>
        <begin position="9"/>
        <end position="26"/>
    </location>
</feature>
<protein>
    <recommendedName>
        <fullName evidence="3 8">Mediator of RNA polymerase II transcription subunit 4</fullName>
    </recommendedName>
    <alternativeName>
        <fullName evidence="7 8">Mediator complex subunit 4</fullName>
    </alternativeName>
</protein>
<comment type="similarity">
    <text evidence="2 8">Belongs to the Mediator complex subunit 4 family.</text>
</comment>
<dbReference type="PANTHER" id="PTHR13208:SF2">
    <property type="entry name" value="MEDIATOR OF RNA POLYMERASE II TRANSCRIPTION SUBUNIT 4"/>
    <property type="match status" value="1"/>
</dbReference>
<keyword evidence="8" id="KW-0010">Activator</keyword>
<dbReference type="GO" id="GO:0003712">
    <property type="term" value="F:transcription coregulator activity"/>
    <property type="evidence" value="ECO:0007669"/>
    <property type="project" value="InterPro"/>
</dbReference>
<evidence type="ECO:0000256" key="2">
    <source>
        <dbReference type="ARBA" id="ARBA00009626"/>
    </source>
</evidence>
<reference evidence="11" key="1">
    <citation type="submission" date="2022-11" db="EMBL/GenBank/DDBJ databases">
        <title>Genome Sequence of Cubamyces cubensis.</title>
        <authorList>
            <person name="Buettner E."/>
        </authorList>
    </citation>
    <scope>NUCLEOTIDE SEQUENCE</scope>
    <source>
        <strain evidence="11">MPL-01</strain>
    </source>
</reference>
<proteinExistence type="inferred from homology"/>
<gene>
    <name evidence="8" type="primary">MED4</name>
    <name evidence="11" type="ORF">ONZ51_g7210</name>
</gene>
<comment type="function">
    <text evidence="8">Component of the Mediator complex, a coactivator involved in the regulated transcription of nearly all RNA polymerase II-dependent genes. Mediator functions as a bridge to convey information from gene-specific regulatory proteins to the basal RNA polymerase II transcription machinery. Mediator is recruited to promoters by direct interactions with regulatory proteins and serves as a scaffold for the assembly of a functional preinitiation complex with RNA polymerase II and the general transcription factors.</text>
</comment>
<name>A0AAD7TQL3_9APHY</name>
<dbReference type="AlphaFoldDB" id="A0AAD7TQL3"/>
<dbReference type="InterPro" id="IPR019258">
    <property type="entry name" value="Mediator_Med4"/>
</dbReference>